<comment type="caution">
    <text evidence="1">The sequence shown here is derived from an EMBL/GenBank/DDBJ whole genome shotgun (WGS) entry which is preliminary data.</text>
</comment>
<sequence>MAELIASRPAAGLVPVRIADLSLTEESFGALTSLSPRRGAEGALGAALQQAHGLGWPAPNRSTQTDGARLIWFGHAHALLIGPEPAQGLREHAALTDQSDAWVALRLAGDGAEDVLARLVPVDTRASQFETGHTARSLLGHAHVSLTRTGDDAFLILGFRSMAKTLVHELELAMNSVAARKGG</sequence>
<dbReference type="EMBL" id="SLZU01000037">
    <property type="protein sequence ID" value="TCS52934.1"/>
    <property type="molecule type" value="Genomic_DNA"/>
</dbReference>
<keyword evidence="2" id="KW-1185">Reference proteome</keyword>
<evidence type="ECO:0000313" key="2">
    <source>
        <dbReference type="Proteomes" id="UP000295696"/>
    </source>
</evidence>
<dbReference type="RefSeq" id="WP_132248819.1">
    <property type="nucleotide sequence ID" value="NZ_SLZU01000037.1"/>
</dbReference>
<name>A0A4R3IT44_9RHOB</name>
<dbReference type="SUPFAM" id="SSF103025">
    <property type="entry name" value="Folate-binding domain"/>
    <property type="match status" value="1"/>
</dbReference>
<dbReference type="AlphaFoldDB" id="A0A4R3IT44"/>
<dbReference type="Gene3D" id="3.30.70.1520">
    <property type="entry name" value="Heterotetrameric sarcosine oxidase"/>
    <property type="match status" value="1"/>
</dbReference>
<accession>A0A4R3IT44</accession>
<dbReference type="Proteomes" id="UP000295696">
    <property type="component" value="Unassembled WGS sequence"/>
</dbReference>
<protein>
    <submittedName>
        <fullName evidence="1">Sarcosine oxidase subunit gamma</fullName>
    </submittedName>
</protein>
<dbReference type="Gene3D" id="3.30.1360.120">
    <property type="entry name" value="Probable tRNA modification gtpase trme, domain 1"/>
    <property type="match status" value="1"/>
</dbReference>
<reference evidence="1 2" key="1">
    <citation type="submission" date="2019-03" db="EMBL/GenBank/DDBJ databases">
        <title>Genomic Encyclopedia of Type Strains, Phase IV (KMG-IV): sequencing the most valuable type-strain genomes for metagenomic binning, comparative biology and taxonomic classification.</title>
        <authorList>
            <person name="Goeker M."/>
        </authorList>
    </citation>
    <scope>NUCLEOTIDE SEQUENCE [LARGE SCALE GENOMIC DNA]</scope>
    <source>
        <strain evidence="1 2">DSM 104836</strain>
    </source>
</reference>
<evidence type="ECO:0000313" key="1">
    <source>
        <dbReference type="EMBL" id="TCS52934.1"/>
    </source>
</evidence>
<gene>
    <name evidence="1" type="ORF">EDD52_1375</name>
</gene>
<dbReference type="OrthoDB" id="7350722at2"/>
<proteinExistence type="predicted"/>
<dbReference type="InterPro" id="IPR027266">
    <property type="entry name" value="TrmE/GcvT-like"/>
</dbReference>
<organism evidence="1 2">
    <name type="scientific">Primorskyibacter sedentarius</name>
    <dbReference type="NCBI Taxonomy" id="745311"/>
    <lineage>
        <taxon>Bacteria</taxon>
        <taxon>Pseudomonadati</taxon>
        <taxon>Pseudomonadota</taxon>
        <taxon>Alphaproteobacteria</taxon>
        <taxon>Rhodobacterales</taxon>
        <taxon>Roseobacteraceae</taxon>
        <taxon>Primorskyibacter</taxon>
    </lineage>
</organism>